<dbReference type="Pfam" id="PF00528">
    <property type="entry name" value="BPD_transp_1"/>
    <property type="match status" value="1"/>
</dbReference>
<keyword evidence="5 7" id="KW-1133">Transmembrane helix</keyword>
<feature type="domain" description="ABC transmembrane type-1" evidence="9">
    <location>
        <begin position="112"/>
        <end position="302"/>
    </location>
</feature>
<dbReference type="InterPro" id="IPR000515">
    <property type="entry name" value="MetI-like"/>
</dbReference>
<evidence type="ECO:0000256" key="7">
    <source>
        <dbReference type="RuleBase" id="RU363032"/>
    </source>
</evidence>
<evidence type="ECO:0000256" key="2">
    <source>
        <dbReference type="ARBA" id="ARBA00022448"/>
    </source>
</evidence>
<dbReference type="OrthoDB" id="3524874at2"/>
<dbReference type="Gene3D" id="1.10.3720.10">
    <property type="entry name" value="MetI-like"/>
    <property type="match status" value="1"/>
</dbReference>
<feature type="compositionally biased region" description="Pro residues" evidence="8">
    <location>
        <begin position="15"/>
        <end position="29"/>
    </location>
</feature>
<evidence type="ECO:0000256" key="3">
    <source>
        <dbReference type="ARBA" id="ARBA00022475"/>
    </source>
</evidence>
<feature type="transmembrane region" description="Helical" evidence="7">
    <location>
        <begin position="180"/>
        <end position="197"/>
    </location>
</feature>
<reference evidence="10 11" key="1">
    <citation type="submission" date="2013-08" db="EMBL/GenBank/DDBJ databases">
        <title>Genome sequencing of Cellulomonas bogoriensis 69B4.</title>
        <authorList>
            <person name="Chen F."/>
            <person name="Li Y."/>
            <person name="Wang G."/>
        </authorList>
    </citation>
    <scope>NUCLEOTIDE SEQUENCE [LARGE SCALE GENOMIC DNA]</scope>
    <source>
        <strain evidence="10 11">69B4</strain>
    </source>
</reference>
<proteinExistence type="inferred from homology"/>
<dbReference type="GO" id="GO:0055085">
    <property type="term" value="P:transmembrane transport"/>
    <property type="evidence" value="ECO:0007669"/>
    <property type="project" value="InterPro"/>
</dbReference>
<feature type="region of interest" description="Disordered" evidence="8">
    <location>
        <begin position="1"/>
        <end position="45"/>
    </location>
</feature>
<keyword evidence="11" id="KW-1185">Reference proteome</keyword>
<feature type="transmembrane region" description="Helical" evidence="7">
    <location>
        <begin position="116"/>
        <end position="140"/>
    </location>
</feature>
<accession>A0A0A0BZX7</accession>
<gene>
    <name evidence="10" type="ORF">N869_00035</name>
</gene>
<evidence type="ECO:0000256" key="6">
    <source>
        <dbReference type="ARBA" id="ARBA00023136"/>
    </source>
</evidence>
<dbReference type="PANTHER" id="PTHR43744:SF13">
    <property type="entry name" value="SN-GLYCEROL-3-PHOSPHATE TRANSPORT INTEGRAL MEMBRANE PROTEIN ABC TRANSPORTER UGPE-RELATED"/>
    <property type="match status" value="1"/>
</dbReference>
<dbReference type="EMBL" id="AXCZ01000092">
    <property type="protein sequence ID" value="KGM12704.1"/>
    <property type="molecule type" value="Genomic_DNA"/>
</dbReference>
<keyword evidence="2 7" id="KW-0813">Transport</keyword>
<dbReference type="InterPro" id="IPR035906">
    <property type="entry name" value="MetI-like_sf"/>
</dbReference>
<evidence type="ECO:0000256" key="4">
    <source>
        <dbReference type="ARBA" id="ARBA00022692"/>
    </source>
</evidence>
<evidence type="ECO:0000256" key="1">
    <source>
        <dbReference type="ARBA" id="ARBA00004651"/>
    </source>
</evidence>
<name>A0A0A0BZX7_9CELL</name>
<dbReference type="SUPFAM" id="SSF161098">
    <property type="entry name" value="MetI-like"/>
    <property type="match status" value="1"/>
</dbReference>
<feature type="compositionally biased region" description="Basic residues" evidence="8">
    <location>
        <begin position="35"/>
        <end position="44"/>
    </location>
</feature>
<dbReference type="PANTHER" id="PTHR43744">
    <property type="entry name" value="ABC TRANSPORTER PERMEASE PROTEIN MG189-RELATED-RELATED"/>
    <property type="match status" value="1"/>
</dbReference>
<comment type="subcellular location">
    <subcellularLocation>
        <location evidence="1 7">Cell membrane</location>
        <topology evidence="1 7">Multi-pass membrane protein</topology>
    </subcellularLocation>
</comment>
<evidence type="ECO:0000256" key="5">
    <source>
        <dbReference type="ARBA" id="ARBA00022989"/>
    </source>
</evidence>
<organism evidence="10 11">
    <name type="scientific">Cellulomonas bogoriensis 69B4 = DSM 16987</name>
    <dbReference type="NCBI Taxonomy" id="1386082"/>
    <lineage>
        <taxon>Bacteria</taxon>
        <taxon>Bacillati</taxon>
        <taxon>Actinomycetota</taxon>
        <taxon>Actinomycetes</taxon>
        <taxon>Micrococcales</taxon>
        <taxon>Cellulomonadaceae</taxon>
        <taxon>Cellulomonas</taxon>
    </lineage>
</organism>
<feature type="transmembrane region" description="Helical" evidence="7">
    <location>
        <begin position="51"/>
        <end position="73"/>
    </location>
</feature>
<comment type="similarity">
    <text evidence="7">Belongs to the binding-protein-dependent transport system permease family.</text>
</comment>
<feature type="transmembrane region" description="Helical" evidence="7">
    <location>
        <begin position="147"/>
        <end position="168"/>
    </location>
</feature>
<dbReference type="AlphaFoldDB" id="A0A0A0BZX7"/>
<dbReference type="PROSITE" id="PS50928">
    <property type="entry name" value="ABC_TM1"/>
    <property type="match status" value="1"/>
</dbReference>
<evidence type="ECO:0000313" key="11">
    <source>
        <dbReference type="Proteomes" id="UP000054314"/>
    </source>
</evidence>
<evidence type="ECO:0000256" key="8">
    <source>
        <dbReference type="SAM" id="MobiDB-lite"/>
    </source>
</evidence>
<feature type="compositionally biased region" description="Low complexity" evidence="8">
    <location>
        <begin position="1"/>
        <end position="14"/>
    </location>
</feature>
<keyword evidence="3" id="KW-1003">Cell membrane</keyword>
<sequence>MTLTAPRPTSTTAPPTGPGDLPPTGPGAGPPAVERRRRPGRRGRGPSVLDAGGWLTMVLATVVLGAPLLWMVLASLKRPDELYRVPLQWLPQSVDLTSYANAAQAIPLGQLFLNSVGLTVVGATLKVALGLCCAYALVFLDVPFRRTMFLLVVAALMIPPQITIIPNYTLVASLGWLNTYQGILVPGLASAFGTFLFRQHFLTLPRSVLEAAEMDGAGHWRRLWRFVVPMSGPTIAAVGLVAVVNEWNDYLWPFLVVDDPSRMTLPVGLTLLQNVDGTNDWGMLLAATTLVTLPILLVFLVLQRRLVAGLTTGAVTG</sequence>
<evidence type="ECO:0000313" key="10">
    <source>
        <dbReference type="EMBL" id="KGM12704.1"/>
    </source>
</evidence>
<dbReference type="CDD" id="cd06261">
    <property type="entry name" value="TM_PBP2"/>
    <property type="match status" value="1"/>
</dbReference>
<keyword evidence="6 7" id="KW-0472">Membrane</keyword>
<feature type="transmembrane region" description="Helical" evidence="7">
    <location>
        <begin position="223"/>
        <end position="244"/>
    </location>
</feature>
<protein>
    <submittedName>
        <fullName evidence="10">Glycerol-3-phosphate ABC transporter permease</fullName>
    </submittedName>
</protein>
<feature type="transmembrane region" description="Helical" evidence="7">
    <location>
        <begin position="281"/>
        <end position="302"/>
    </location>
</feature>
<dbReference type="Proteomes" id="UP000054314">
    <property type="component" value="Unassembled WGS sequence"/>
</dbReference>
<dbReference type="RefSeq" id="WP_035060658.1">
    <property type="nucleotide sequence ID" value="NZ_AXCZ01000092.1"/>
</dbReference>
<keyword evidence="4 7" id="KW-0812">Transmembrane</keyword>
<evidence type="ECO:0000259" key="9">
    <source>
        <dbReference type="PROSITE" id="PS50928"/>
    </source>
</evidence>
<dbReference type="GO" id="GO:0005886">
    <property type="term" value="C:plasma membrane"/>
    <property type="evidence" value="ECO:0007669"/>
    <property type="project" value="UniProtKB-SubCell"/>
</dbReference>
<comment type="caution">
    <text evidence="10">The sequence shown here is derived from an EMBL/GenBank/DDBJ whole genome shotgun (WGS) entry which is preliminary data.</text>
</comment>